<sequence length="124" mass="12849">MKPDPADRTPPPTVRTAKAKFSEVVAVCTKCAKRQGLSKRAIRDRVKAGLKQGGSGAKLRVVETGCLGPCPKRLVAVATGASVAAGRILLIDPTASPDAIVALLLPPRANLGQDERDDARDAAA</sequence>
<dbReference type="RefSeq" id="WP_187273584.1">
    <property type="nucleotide sequence ID" value="NZ_BPQG01000046.1"/>
</dbReference>
<dbReference type="InterPro" id="IPR021133">
    <property type="entry name" value="HEAT_type_2"/>
</dbReference>
<evidence type="ECO:0008006" key="3">
    <source>
        <dbReference type="Google" id="ProtNLM"/>
    </source>
</evidence>
<dbReference type="PROSITE" id="PS50077">
    <property type="entry name" value="HEAT_REPEAT"/>
    <property type="match status" value="1"/>
</dbReference>
<dbReference type="CDD" id="cd02980">
    <property type="entry name" value="TRX_Fd_family"/>
    <property type="match status" value="1"/>
</dbReference>
<keyword evidence="2" id="KW-1185">Reference proteome</keyword>
<accession>A0ABQ4QIY0</accession>
<gene>
    <name evidence="1" type="ORF">AFCDBAGC_3079</name>
</gene>
<comment type="caution">
    <text evidence="1">The sequence shown here is derived from an EMBL/GenBank/DDBJ whole genome shotgun (WGS) entry which is preliminary data.</text>
</comment>
<organism evidence="1 2">
    <name type="scientific">Methylobacterium cerastii</name>
    <dbReference type="NCBI Taxonomy" id="932741"/>
    <lineage>
        <taxon>Bacteria</taxon>
        <taxon>Pseudomonadati</taxon>
        <taxon>Pseudomonadota</taxon>
        <taxon>Alphaproteobacteria</taxon>
        <taxon>Hyphomicrobiales</taxon>
        <taxon>Methylobacteriaceae</taxon>
        <taxon>Methylobacterium</taxon>
    </lineage>
</organism>
<evidence type="ECO:0000313" key="2">
    <source>
        <dbReference type="Proteomes" id="UP001055117"/>
    </source>
</evidence>
<proteinExistence type="predicted"/>
<dbReference type="EMBL" id="BPQG01000046">
    <property type="protein sequence ID" value="GJD45208.1"/>
    <property type="molecule type" value="Genomic_DNA"/>
</dbReference>
<name>A0ABQ4QIY0_9HYPH</name>
<reference evidence="1 2" key="1">
    <citation type="journal article" date="2021" name="Front. Microbiol.">
        <title>Comprehensive Comparative Genomics and Phenotyping of Methylobacterium Species.</title>
        <authorList>
            <person name="Alessa O."/>
            <person name="Ogura Y."/>
            <person name="Fujitani Y."/>
            <person name="Takami H."/>
            <person name="Hayashi T."/>
            <person name="Sahin N."/>
            <person name="Tani A."/>
        </authorList>
    </citation>
    <scope>NUCLEOTIDE SEQUENCE [LARGE SCALE GENOMIC DNA]</scope>
    <source>
        <strain evidence="1 2">DSM 23679</strain>
    </source>
</reference>
<dbReference type="Proteomes" id="UP001055117">
    <property type="component" value="Unassembled WGS sequence"/>
</dbReference>
<evidence type="ECO:0000313" key="1">
    <source>
        <dbReference type="EMBL" id="GJD45208.1"/>
    </source>
</evidence>
<protein>
    <recommendedName>
        <fullName evidence="3">(2Fe-2S) ferredoxin domain-containing protein</fullName>
    </recommendedName>
</protein>